<dbReference type="InterPro" id="IPR030391">
    <property type="entry name" value="MeTrfase_TrmA_CS"/>
</dbReference>
<dbReference type="GO" id="GO:0046872">
    <property type="term" value="F:metal ion binding"/>
    <property type="evidence" value="ECO:0007669"/>
    <property type="project" value="UniProtKB-KW"/>
</dbReference>
<dbReference type="GO" id="GO:0051539">
    <property type="term" value="F:4 iron, 4 sulfur cluster binding"/>
    <property type="evidence" value="ECO:0007669"/>
    <property type="project" value="UniProtKB-KW"/>
</dbReference>
<evidence type="ECO:0000256" key="7">
    <source>
        <dbReference type="ARBA" id="ARBA00023004"/>
    </source>
</evidence>
<dbReference type="InterPro" id="IPR029063">
    <property type="entry name" value="SAM-dependent_MTases_sf"/>
</dbReference>
<dbReference type="SUPFAM" id="SSF53335">
    <property type="entry name" value="S-adenosyl-L-methionine-dependent methyltransferases"/>
    <property type="match status" value="1"/>
</dbReference>
<evidence type="ECO:0000256" key="1">
    <source>
        <dbReference type="ARBA" id="ARBA00022485"/>
    </source>
</evidence>
<dbReference type="FunFam" id="3.40.50.150:FF:000009">
    <property type="entry name" value="23S rRNA (Uracil(1939)-C(5))-methyltransferase RlmD"/>
    <property type="match status" value="1"/>
</dbReference>
<dbReference type="SUPFAM" id="SSF50249">
    <property type="entry name" value="Nucleic acid-binding proteins"/>
    <property type="match status" value="1"/>
</dbReference>
<dbReference type="PROSITE" id="PS50926">
    <property type="entry name" value="TRAM"/>
    <property type="match status" value="1"/>
</dbReference>
<dbReference type="Gene3D" id="3.40.50.150">
    <property type="entry name" value="Vaccinia Virus protein VP39"/>
    <property type="match status" value="1"/>
</dbReference>
<keyword evidence="1" id="KW-0411">Iron-sulfur</keyword>
<keyword evidence="6" id="KW-0479">Metal-binding</keyword>
<dbReference type="Gene3D" id="2.40.50.140">
    <property type="entry name" value="Nucleic acid-binding proteins"/>
    <property type="match status" value="1"/>
</dbReference>
<dbReference type="GO" id="GO:0070475">
    <property type="term" value="P:rRNA base methylation"/>
    <property type="evidence" value="ECO:0007669"/>
    <property type="project" value="TreeGrafter"/>
</dbReference>
<protein>
    <submittedName>
        <fullName evidence="9">23S rRNA (Uracil(1939)-C(5))-methyltransferase</fullName>
        <ecNumber evidence="9">2.1.1.190</ecNumber>
    </submittedName>
</protein>
<sequence>MSKRRKRRQRPPEALVVVTIESLSPEGRGVAHVDGKVVFVDFALAGEVVEFKYTRMSKKFDEASAVNIITASEDRVEPICQHFTVCGGCSMQHQEHVAQGQSKQNALMHQFQFLGQVQPDEILPPLRGPLKHYRQKARLSVKYVVKKEKVLVGFREKASSFLADIVACPVLHESVGLHITDLSNLMITLDAKQTIPQIEVAVDDTKTALVFRHLEDLSAHDKSALIAYAQQYDVQVMLQSGGPDTIASLWPENPPPLSYTLKEQDVTIEFQVNDFTQVNSDINQAMVSNALQMLQLKSQDKVLDLFCGLGNFTLAMAKQCAEVTGVEGTQAMVLKARENAIRNNIENVQFYTADLSKDISMEPWLYNAEKTQKYDKILLDPPRSGAMEMLKYIGKINASRIVYVSCNPATLARDANVLVHEHGYALAQAGVMDMFPHTAHVESIALFTKG</sequence>
<dbReference type="Pfam" id="PF01938">
    <property type="entry name" value="TRAM"/>
    <property type="match status" value="1"/>
</dbReference>
<dbReference type="InterPro" id="IPR002792">
    <property type="entry name" value="TRAM_dom"/>
</dbReference>
<gene>
    <name evidence="9" type="ORF">MNBD_GAMMA07-838</name>
</gene>
<evidence type="ECO:0000256" key="5">
    <source>
        <dbReference type="ARBA" id="ARBA00022691"/>
    </source>
</evidence>
<keyword evidence="3 9" id="KW-0489">Methyltransferase</keyword>
<organism evidence="9">
    <name type="scientific">hydrothermal vent metagenome</name>
    <dbReference type="NCBI Taxonomy" id="652676"/>
    <lineage>
        <taxon>unclassified sequences</taxon>
        <taxon>metagenomes</taxon>
        <taxon>ecological metagenomes</taxon>
    </lineage>
</organism>
<dbReference type="PANTHER" id="PTHR11061:SF49">
    <property type="entry name" value="23S RRNA (URACIL(1939)-C(5))-METHYLTRANSFERASE RLMD"/>
    <property type="match status" value="1"/>
</dbReference>
<keyword evidence="2" id="KW-0698">rRNA processing</keyword>
<dbReference type="InterPro" id="IPR001566">
    <property type="entry name" value="23S_rRNA_MeTrfase_RlmD"/>
</dbReference>
<dbReference type="AlphaFoldDB" id="A0A3B0XJP9"/>
<dbReference type="NCBIfam" id="NF009639">
    <property type="entry name" value="PRK13168.1"/>
    <property type="match status" value="1"/>
</dbReference>
<keyword evidence="5" id="KW-0949">S-adenosyl-L-methionine</keyword>
<evidence type="ECO:0000256" key="6">
    <source>
        <dbReference type="ARBA" id="ARBA00022723"/>
    </source>
</evidence>
<dbReference type="InterPro" id="IPR012340">
    <property type="entry name" value="NA-bd_OB-fold"/>
</dbReference>
<dbReference type="PROSITE" id="PS51687">
    <property type="entry name" value="SAM_MT_RNA_M5U"/>
    <property type="match status" value="1"/>
</dbReference>
<dbReference type="GO" id="GO:0003723">
    <property type="term" value="F:RNA binding"/>
    <property type="evidence" value="ECO:0007669"/>
    <property type="project" value="InterPro"/>
</dbReference>
<accession>A0A3B0XJP9</accession>
<keyword evidence="7" id="KW-0408">Iron</keyword>
<dbReference type="InterPro" id="IPR010280">
    <property type="entry name" value="U5_MeTrfase_fam"/>
</dbReference>
<keyword evidence="4 9" id="KW-0808">Transferase</keyword>
<evidence type="ECO:0000256" key="3">
    <source>
        <dbReference type="ARBA" id="ARBA00022603"/>
    </source>
</evidence>
<proteinExistence type="inferred from homology"/>
<dbReference type="Gene3D" id="2.40.50.1070">
    <property type="match status" value="1"/>
</dbReference>
<reference evidence="9" key="1">
    <citation type="submission" date="2018-06" db="EMBL/GenBank/DDBJ databases">
        <authorList>
            <person name="Zhirakovskaya E."/>
        </authorList>
    </citation>
    <scope>NUCLEOTIDE SEQUENCE</scope>
</reference>
<dbReference type="HAMAP" id="MF_01010">
    <property type="entry name" value="23SrRNA_methyltr_RlmD"/>
    <property type="match status" value="1"/>
</dbReference>
<dbReference type="GO" id="GO:0070041">
    <property type="term" value="F:rRNA (uridine-C5-)-methyltransferase activity"/>
    <property type="evidence" value="ECO:0007669"/>
    <property type="project" value="TreeGrafter"/>
</dbReference>
<dbReference type="CDD" id="cd02440">
    <property type="entry name" value="AdoMet_MTases"/>
    <property type="match status" value="1"/>
</dbReference>
<dbReference type="PANTHER" id="PTHR11061">
    <property type="entry name" value="RNA M5U METHYLTRANSFERASE"/>
    <property type="match status" value="1"/>
</dbReference>
<evidence type="ECO:0000313" key="9">
    <source>
        <dbReference type="EMBL" id="VAW56254.1"/>
    </source>
</evidence>
<evidence type="ECO:0000256" key="4">
    <source>
        <dbReference type="ARBA" id="ARBA00022679"/>
    </source>
</evidence>
<dbReference type="EMBL" id="UOFF01000203">
    <property type="protein sequence ID" value="VAW56254.1"/>
    <property type="molecule type" value="Genomic_DNA"/>
</dbReference>
<evidence type="ECO:0000259" key="8">
    <source>
        <dbReference type="PROSITE" id="PS50926"/>
    </source>
</evidence>
<dbReference type="PROSITE" id="PS01231">
    <property type="entry name" value="TRMA_2"/>
    <property type="match status" value="1"/>
</dbReference>
<evidence type="ECO:0000256" key="2">
    <source>
        <dbReference type="ARBA" id="ARBA00022552"/>
    </source>
</evidence>
<dbReference type="NCBIfam" id="TIGR00479">
    <property type="entry name" value="rumA"/>
    <property type="match status" value="1"/>
</dbReference>
<dbReference type="PROSITE" id="PS01230">
    <property type="entry name" value="TRMA_1"/>
    <property type="match status" value="1"/>
</dbReference>
<dbReference type="InterPro" id="IPR030390">
    <property type="entry name" value="MeTrfase_TrmA_AS"/>
</dbReference>
<dbReference type="FunFam" id="2.40.50.140:FF:000097">
    <property type="entry name" value="23S rRNA (uracil(1939)-C(5))-methyltransferase RlmD"/>
    <property type="match status" value="1"/>
</dbReference>
<dbReference type="Pfam" id="PF05958">
    <property type="entry name" value="tRNA_U5-meth_tr"/>
    <property type="match status" value="1"/>
</dbReference>
<dbReference type="EC" id="2.1.1.190" evidence="9"/>
<name>A0A3B0XJP9_9ZZZZ</name>
<keyword evidence="1" id="KW-0004">4Fe-4S</keyword>
<feature type="domain" description="TRAM" evidence="8">
    <location>
        <begin position="8"/>
        <end position="67"/>
    </location>
</feature>